<evidence type="ECO:0000256" key="1">
    <source>
        <dbReference type="ARBA" id="ARBA00022490"/>
    </source>
</evidence>
<dbReference type="GO" id="GO:0003729">
    <property type="term" value="F:mRNA binding"/>
    <property type="evidence" value="ECO:0007669"/>
    <property type="project" value="TreeGrafter"/>
</dbReference>
<dbReference type="GO" id="GO:0033290">
    <property type="term" value="C:eukaryotic 48S preinitiation complex"/>
    <property type="evidence" value="ECO:0007669"/>
    <property type="project" value="UniProtKB-UniRule"/>
</dbReference>
<comment type="subunit">
    <text evidence="5">Component of the eukaryotic translation initiation factor 3 (eIF-3) complex.</text>
</comment>
<dbReference type="GO" id="GO:0016282">
    <property type="term" value="C:eukaryotic 43S preinitiation complex"/>
    <property type="evidence" value="ECO:0007669"/>
    <property type="project" value="UniProtKB-UniRule"/>
</dbReference>
<feature type="region of interest" description="Disordered" evidence="6">
    <location>
        <begin position="803"/>
        <end position="1048"/>
    </location>
</feature>
<evidence type="ECO:0000313" key="9">
    <source>
        <dbReference type="Proteomes" id="UP000316759"/>
    </source>
</evidence>
<feature type="region of interest" description="Disordered" evidence="6">
    <location>
        <begin position="603"/>
        <end position="631"/>
    </location>
</feature>
<dbReference type="OrthoDB" id="18884at2759"/>
<feature type="domain" description="PCI" evidence="7">
    <location>
        <begin position="318"/>
        <end position="497"/>
    </location>
</feature>
<evidence type="ECO:0000256" key="3">
    <source>
        <dbReference type="ARBA" id="ARBA00022884"/>
    </source>
</evidence>
<dbReference type="GO" id="GO:0001732">
    <property type="term" value="P:formation of cytoplasmic translation initiation complex"/>
    <property type="evidence" value="ECO:0007669"/>
    <property type="project" value="UniProtKB-UniRule"/>
</dbReference>
<dbReference type="GO" id="GO:0043614">
    <property type="term" value="C:multi-eIF complex"/>
    <property type="evidence" value="ECO:0007669"/>
    <property type="project" value="TreeGrafter"/>
</dbReference>
<dbReference type="GO" id="GO:0002188">
    <property type="term" value="P:translation reinitiation"/>
    <property type="evidence" value="ECO:0007669"/>
    <property type="project" value="TreeGrafter"/>
</dbReference>
<keyword evidence="4 5" id="KW-0648">Protein biosynthesis</keyword>
<keyword evidence="2 5" id="KW-0396">Initiation factor</keyword>
<evidence type="ECO:0000256" key="5">
    <source>
        <dbReference type="HAMAP-Rule" id="MF_03000"/>
    </source>
</evidence>
<comment type="similarity">
    <text evidence="5">Belongs to the eIF-3 subunit A family.</text>
</comment>
<evidence type="ECO:0000256" key="6">
    <source>
        <dbReference type="SAM" id="MobiDB-lite"/>
    </source>
</evidence>
<keyword evidence="9" id="KW-1185">Reference proteome</keyword>
<comment type="function">
    <text evidence="5">RNA-binding component of the eukaryotic translation initiation factor 3 (eIF-3) complex, which is involved in protein synthesis of a specialized repertoire of mRNAs and, together with other initiation factors, stimulates binding of mRNA and methionyl-tRNAi to the 40S ribosome. The eIF-3 complex specifically targets and initiates translation of a subset of mRNAs involved in cell proliferation.</text>
</comment>
<proteinExistence type="inferred from homology"/>
<comment type="caution">
    <text evidence="8">The sequence shown here is derived from an EMBL/GenBank/DDBJ whole genome shotgun (WGS) entry which is preliminary data.</text>
</comment>
<dbReference type="PANTHER" id="PTHR14005">
    <property type="entry name" value="EUKARYOTIC TRANSLATION INITIATION FACTOR 3, THETA SUBUNIT"/>
    <property type="match status" value="1"/>
</dbReference>
<gene>
    <name evidence="8" type="ORF">FGIG_05987</name>
</gene>
<dbReference type="GO" id="GO:0071540">
    <property type="term" value="C:eukaryotic translation initiation factor 3 complex, eIF3e"/>
    <property type="evidence" value="ECO:0007669"/>
    <property type="project" value="TreeGrafter"/>
</dbReference>
<feature type="compositionally biased region" description="Polar residues" evidence="6">
    <location>
        <begin position="1012"/>
        <end position="1021"/>
    </location>
</feature>
<dbReference type="InterPro" id="IPR054711">
    <property type="entry name" value="eIF3a_PCI_TPR-like"/>
</dbReference>
<sequence length="1048" mass="121377">MAPSQYHRPETALTKARELIKCDKKSNALEILYDVMRLRRAKQWQKVLEDLMMLFVDLCVELRKNVHFRKAIYQYKNISVMENTASLEAVIRYYLNSIKARTEEAQKESKSVLMDVEDLDILETPESLMLNAVSFEGSQDRSARTILMPWLKFLWDSYRLILDLLRSNAKLEHLYHDIANDAYEFCIKYGRRAEFRKLSELLRLHTQKVQNQLQPNAPNAINLNNPETQVLHFQTRLRQLDCAMELEMYNEAYKTVEDIWAFNMNLKKVTSAVLLTNYYSKSAELFLRCGCYLYHAAALQKLMFLYRDHKKNVTREELSSIGSRVLCATLAIPLPNAKVNSDKFLLSGEYTQAKQKTLSGLLNLFQVPTRQSLIHDLVRQKVTSLVPQELADLYTVLEADFQPMTLWERSQPALHTMDATPELSVYKSQLHEVLVSKVVLQLSQVYQTFHLNELVKLCPFMDPISLERIVIELIHNLELPIRINHRLQALVFDEFTDLGISQCDYGGQLVSQSTHVNAPDRLSRQLTMFAQVMQQITEMLDDSQQLPDYRKTLVSEYQSCHHEFHKELLNRRTYIEARKEQVELIQEERDQILMEEEARRQAELERRMQSEEMNLQKETEERERRKAEDEQARIRRRIALGNYNLLMESKIGVKLDSKDLTEEQLDQFDADKILEKKALEVNKKRKELAEKAKAMAKKLDYYTRACRLEELPLLQAAVEPEAEKAREEYERSIREIEEHSKAEHERQLAEKNRLIRMKTDVQLITAQLKDSRDKRYKARLAEWEELCDKTRCQRMADLKAEREAEAAAEAERKAREEEAAKREAELAAETERIKQALKAKEAEERAVAREEEERVRSANRKVEPEQPNVPSRPVEPSNPRYTRPPGSVLSRNEPPRSQALEDTDHWVRTGPTKGPSFEAPFKRPPAEPAARVDHPLPGFGRGARKAVPSEFEPILHEDDPADGWTHVGHKDADRPHARPYVPPSLARGARHSAMTSSLRTGPPRREERRSNFGYSTESSDWSRGYPVGTNRGGSATGGGSDWRPPPKG</sequence>
<evidence type="ECO:0000256" key="4">
    <source>
        <dbReference type="ARBA" id="ARBA00022917"/>
    </source>
</evidence>
<dbReference type="Gene3D" id="4.10.860.10">
    <property type="entry name" value="UVR domain"/>
    <property type="match status" value="1"/>
</dbReference>
<feature type="compositionally biased region" description="Basic and acidic residues" evidence="6">
    <location>
        <begin position="920"/>
        <end position="934"/>
    </location>
</feature>
<protein>
    <recommendedName>
        <fullName evidence="5">Eukaryotic translation initiation factor 3 subunit A</fullName>
        <shortName evidence="5">eIF3a</shortName>
    </recommendedName>
    <alternativeName>
        <fullName evidence="5">Eukaryotic translation initiation factor 3 subunit 10</fullName>
    </alternativeName>
</protein>
<dbReference type="Proteomes" id="UP000316759">
    <property type="component" value="Unassembled WGS sequence"/>
</dbReference>
<accession>A0A504XLE8</accession>
<dbReference type="AlphaFoldDB" id="A0A504XLE8"/>
<dbReference type="EMBL" id="SUNJ01015622">
    <property type="protein sequence ID" value="TPP49154.1"/>
    <property type="molecule type" value="Genomic_DNA"/>
</dbReference>
<keyword evidence="1 5" id="KW-0963">Cytoplasm</keyword>
<dbReference type="Pfam" id="PF22591">
    <property type="entry name" value="eIF3a_PCI_TPR-like"/>
    <property type="match status" value="1"/>
</dbReference>
<dbReference type="Pfam" id="PF01399">
    <property type="entry name" value="PCI"/>
    <property type="match status" value="1"/>
</dbReference>
<evidence type="ECO:0000313" key="8">
    <source>
        <dbReference type="EMBL" id="TPP49154.1"/>
    </source>
</evidence>
<feature type="compositionally biased region" description="Gly residues" evidence="6">
    <location>
        <begin position="1030"/>
        <end position="1040"/>
    </location>
</feature>
<evidence type="ECO:0000259" key="7">
    <source>
        <dbReference type="PROSITE" id="PS50250"/>
    </source>
</evidence>
<feature type="coiled-coil region" evidence="5">
    <location>
        <begin position="719"/>
        <end position="746"/>
    </location>
</feature>
<dbReference type="HAMAP" id="MF_03000">
    <property type="entry name" value="eIF3a"/>
    <property type="match status" value="1"/>
</dbReference>
<name>A0A504XLE8_FASGI</name>
<dbReference type="STRING" id="46835.A0A504XLE8"/>
<evidence type="ECO:0000256" key="2">
    <source>
        <dbReference type="ARBA" id="ARBA00022540"/>
    </source>
</evidence>
<dbReference type="Gene3D" id="1.25.40.860">
    <property type="match status" value="2"/>
</dbReference>
<keyword evidence="3 5" id="KW-0694">RNA-binding</keyword>
<reference evidence="8 9" key="1">
    <citation type="submission" date="2019-04" db="EMBL/GenBank/DDBJ databases">
        <title>Annotation for the trematode Fasciola gigantica.</title>
        <authorList>
            <person name="Choi Y.-J."/>
        </authorList>
    </citation>
    <scope>NUCLEOTIDE SEQUENCE [LARGE SCALE GENOMIC DNA]</scope>
    <source>
        <strain evidence="8">Uganda_cow_1</strain>
    </source>
</reference>
<organism evidence="8 9">
    <name type="scientific">Fasciola gigantica</name>
    <name type="common">Giant liver fluke</name>
    <dbReference type="NCBI Taxonomy" id="46835"/>
    <lineage>
        <taxon>Eukaryota</taxon>
        <taxon>Metazoa</taxon>
        <taxon>Spiralia</taxon>
        <taxon>Lophotrochozoa</taxon>
        <taxon>Platyhelminthes</taxon>
        <taxon>Trematoda</taxon>
        <taxon>Digenea</taxon>
        <taxon>Plagiorchiida</taxon>
        <taxon>Echinostomata</taxon>
        <taxon>Echinostomatoidea</taxon>
        <taxon>Fasciolidae</taxon>
        <taxon>Fasciola</taxon>
    </lineage>
</organism>
<dbReference type="PANTHER" id="PTHR14005:SF0">
    <property type="entry name" value="EUKARYOTIC TRANSLATION INITIATION FACTOR 3 SUBUNIT A"/>
    <property type="match status" value="1"/>
</dbReference>
<comment type="subcellular location">
    <subcellularLocation>
        <location evidence="5">Cytoplasm</location>
    </subcellularLocation>
</comment>
<keyword evidence="5" id="KW-0175">Coiled coil</keyword>
<dbReference type="GO" id="GO:0071541">
    <property type="term" value="C:eukaryotic translation initiation factor 3 complex, eIF3m"/>
    <property type="evidence" value="ECO:0007669"/>
    <property type="project" value="TreeGrafter"/>
</dbReference>
<feature type="compositionally biased region" description="Basic and acidic residues" evidence="6">
    <location>
        <begin position="803"/>
        <end position="864"/>
    </location>
</feature>
<dbReference type="GO" id="GO:0003743">
    <property type="term" value="F:translation initiation factor activity"/>
    <property type="evidence" value="ECO:0007669"/>
    <property type="project" value="UniProtKB-UniRule"/>
</dbReference>
<dbReference type="InterPro" id="IPR027512">
    <property type="entry name" value="EIF3A"/>
</dbReference>
<dbReference type="PROSITE" id="PS50250">
    <property type="entry name" value="PCI"/>
    <property type="match status" value="1"/>
</dbReference>
<dbReference type="InterPro" id="IPR000717">
    <property type="entry name" value="PCI_dom"/>
</dbReference>